<dbReference type="GO" id="GO:0016887">
    <property type="term" value="F:ATP hydrolysis activity"/>
    <property type="evidence" value="ECO:0007669"/>
    <property type="project" value="InterPro"/>
</dbReference>
<dbReference type="PANTHER" id="PTHR23389:SF21">
    <property type="entry name" value="ATPASE FAMILY AAA DOMAIN-CONTAINING PROTEIN 5"/>
    <property type="match status" value="1"/>
</dbReference>
<dbReference type="GO" id="GO:0005524">
    <property type="term" value="F:ATP binding"/>
    <property type="evidence" value="ECO:0007669"/>
    <property type="project" value="InterPro"/>
</dbReference>
<feature type="compositionally biased region" description="Basic residues" evidence="1">
    <location>
        <begin position="239"/>
        <end position="249"/>
    </location>
</feature>
<dbReference type="InterPro" id="IPR003593">
    <property type="entry name" value="AAA+_ATPase"/>
</dbReference>
<accession>A0A6A5R3S2</accession>
<dbReference type="GO" id="GO:0005634">
    <property type="term" value="C:nucleus"/>
    <property type="evidence" value="ECO:0007669"/>
    <property type="project" value="TreeGrafter"/>
</dbReference>
<proteinExistence type="predicted"/>
<evidence type="ECO:0000256" key="1">
    <source>
        <dbReference type="SAM" id="MobiDB-lite"/>
    </source>
</evidence>
<feature type="region of interest" description="Disordered" evidence="1">
    <location>
        <begin position="286"/>
        <end position="399"/>
    </location>
</feature>
<dbReference type="OrthoDB" id="9996895at2759"/>
<feature type="region of interest" description="Disordered" evidence="1">
    <location>
        <begin position="1"/>
        <end position="88"/>
    </location>
</feature>
<protein>
    <recommendedName>
        <fullName evidence="2">AAA+ ATPase domain-containing protein</fullName>
    </recommendedName>
</protein>
<feature type="region of interest" description="Disordered" evidence="1">
    <location>
        <begin position="111"/>
        <end position="144"/>
    </location>
</feature>
<dbReference type="SMART" id="SM00382">
    <property type="entry name" value="AAA"/>
    <property type="match status" value="1"/>
</dbReference>
<gene>
    <name evidence="3" type="ORF">BDU57DRAFT_510266</name>
</gene>
<feature type="region of interest" description="Disordered" evidence="1">
    <location>
        <begin position="563"/>
        <end position="605"/>
    </location>
</feature>
<feature type="region of interest" description="Disordered" evidence="1">
    <location>
        <begin position="1210"/>
        <end position="1255"/>
    </location>
</feature>
<keyword evidence="4" id="KW-1185">Reference proteome</keyword>
<evidence type="ECO:0000313" key="4">
    <source>
        <dbReference type="Proteomes" id="UP000800096"/>
    </source>
</evidence>
<dbReference type="GO" id="GO:0003677">
    <property type="term" value="F:DNA binding"/>
    <property type="evidence" value="ECO:0007669"/>
    <property type="project" value="TreeGrafter"/>
</dbReference>
<feature type="compositionally biased region" description="Basic and acidic residues" evidence="1">
    <location>
        <begin position="343"/>
        <end position="352"/>
    </location>
</feature>
<feature type="compositionally biased region" description="Polar residues" evidence="1">
    <location>
        <begin position="390"/>
        <end position="399"/>
    </location>
</feature>
<organism evidence="3 4">
    <name type="scientific">Ampelomyces quisqualis</name>
    <name type="common">Powdery mildew agent</name>
    <dbReference type="NCBI Taxonomy" id="50730"/>
    <lineage>
        <taxon>Eukaryota</taxon>
        <taxon>Fungi</taxon>
        <taxon>Dikarya</taxon>
        <taxon>Ascomycota</taxon>
        <taxon>Pezizomycotina</taxon>
        <taxon>Dothideomycetes</taxon>
        <taxon>Pleosporomycetidae</taxon>
        <taxon>Pleosporales</taxon>
        <taxon>Pleosporineae</taxon>
        <taxon>Phaeosphaeriaceae</taxon>
        <taxon>Ampelomyces</taxon>
    </lineage>
</organism>
<dbReference type="SUPFAM" id="SSF52540">
    <property type="entry name" value="P-loop containing nucleoside triphosphate hydrolases"/>
    <property type="match status" value="1"/>
</dbReference>
<dbReference type="EMBL" id="ML979132">
    <property type="protein sequence ID" value="KAF1921456.1"/>
    <property type="molecule type" value="Genomic_DNA"/>
</dbReference>
<name>A0A6A5R3S2_AMPQU</name>
<dbReference type="AlphaFoldDB" id="A0A6A5R3S2"/>
<evidence type="ECO:0000313" key="3">
    <source>
        <dbReference type="EMBL" id="KAF1921456.1"/>
    </source>
</evidence>
<dbReference type="Pfam" id="PF00004">
    <property type="entry name" value="AAA"/>
    <property type="match status" value="1"/>
</dbReference>
<dbReference type="InterPro" id="IPR027417">
    <property type="entry name" value="P-loop_NTPase"/>
</dbReference>
<sequence>MALAAVHAAMKHEATQSLHPFFSKPSRTHAPLEDISTNETRSNDPNDNDDSNVPHAPAHAEPPPKKKRARKTEGVKEKRDGGLATKNQASLHHFARAIRVPHADLAVIGHAEDTPAQEDSNSERKKRRKTASPPPTDASTNTVPTLDWHQQLQVEALRPHLDITTVPVLEEIEEDPSSLLQSTALALAMGSPDPGVSQAASTSENNGVIVTPQKQIKVTKSGKLVSSPLKPTVEESSPPRKRRGRKPAKMKICPTITVIRYGIDAANRQALGDKIEAILSKKFNSQRSTITKNGPSKPPEPPKVTHPFFSGKPVAKVEEVASKSAPEARPPSPKKSAVTPGKLRAEARRERSPGPAPSFGTSVGSSRVTKQSGLQEASWPTRENAHVRNFDSSPTHTTNVELTRCLPHRSRKLKNRVPTLADEEEIISRLATDLAGVMRFRGKEAELDFSPPEDVRLPTRLLTTGVDIQNRVYERLQTRFPWPSEKPQRCRTTHPAVTSLFGEIEHTLTPFDEGRCEGRAWTQKYSPKCASHVLHEGKDALVLKDWLQSLTVMAVGGAQVAAKADTADTRRPPKKKRKKATDDFIISDDDEEDEEMVDLSDTEDVQTRSVRRPRWTRNNNVVLISGPHGCGKSAAIYAVAKELDFEVFEINSGTRRSGKDIQDRVGDMTANHLVNHRRPEAQLKDDASLLNDDEEEERMDTALQKDIDSGRQGTVMTFFKAKPAIIAKPKVAAKAREPKTVPKSTAQTMLPKLNTPQKSQKQSLILFEEADILFEEDQQFWAQVTKLAVHSKRPIIITCNDERQIPLPDLPLAAVLRMHASPVELATDYMLILAGREGHILEREAIRDLYISKNQDLRSSITELDLWCQMSVGDRKGGLEWLYQRWPPGKDVDAHGRLLRVASQGTYQAGMGWLSHNVFECENNAVFDKEEALLNEGWAEWGINPAEWSLKSSTCLESTHSDTLKCLERLDRFAETLSAADVYCRVGLPSYNGEYDEPADPTLPPIFNKSRLSYSLDAPLLQADLKADFLQFDTTIYAQTHLLAHRAFPECSNFSSTYPDHGPTTETDYTKELLRLREAKSKEDKLSRPDFSHAFDVLAAPADQMLPERTSFMLTPSSFDRTFSVTTLDLAPYVRSIVAHEQILEASRIRMSSLLSSGGNGKRARTTRASRVALEGGVRETKRRDRWFDAELNFELVMATAGKEWAGMGWRSEAEDGDGPSSVTGIQESLRGSQDVTMQGSQGQDQETVITVPST</sequence>
<feature type="compositionally biased region" description="Basic and acidic residues" evidence="1">
    <location>
        <begin position="71"/>
        <end position="81"/>
    </location>
</feature>
<feature type="compositionally biased region" description="Polar residues" evidence="1">
    <location>
        <begin position="1221"/>
        <end position="1255"/>
    </location>
</feature>
<feature type="domain" description="AAA+ ATPase" evidence="2">
    <location>
        <begin position="618"/>
        <end position="831"/>
    </location>
</feature>
<dbReference type="Gene3D" id="3.40.50.300">
    <property type="entry name" value="P-loop containing nucleotide triphosphate hydrolases"/>
    <property type="match status" value="1"/>
</dbReference>
<dbReference type="Proteomes" id="UP000800096">
    <property type="component" value="Unassembled WGS sequence"/>
</dbReference>
<reference evidence="3" key="1">
    <citation type="journal article" date="2020" name="Stud. Mycol.">
        <title>101 Dothideomycetes genomes: a test case for predicting lifestyles and emergence of pathogens.</title>
        <authorList>
            <person name="Haridas S."/>
            <person name="Albert R."/>
            <person name="Binder M."/>
            <person name="Bloem J."/>
            <person name="Labutti K."/>
            <person name="Salamov A."/>
            <person name="Andreopoulos B."/>
            <person name="Baker S."/>
            <person name="Barry K."/>
            <person name="Bills G."/>
            <person name="Bluhm B."/>
            <person name="Cannon C."/>
            <person name="Castanera R."/>
            <person name="Culley D."/>
            <person name="Daum C."/>
            <person name="Ezra D."/>
            <person name="Gonzalez J."/>
            <person name="Henrissat B."/>
            <person name="Kuo A."/>
            <person name="Liang C."/>
            <person name="Lipzen A."/>
            <person name="Lutzoni F."/>
            <person name="Magnuson J."/>
            <person name="Mondo S."/>
            <person name="Nolan M."/>
            <person name="Ohm R."/>
            <person name="Pangilinan J."/>
            <person name="Park H.-J."/>
            <person name="Ramirez L."/>
            <person name="Alfaro M."/>
            <person name="Sun H."/>
            <person name="Tritt A."/>
            <person name="Yoshinaga Y."/>
            <person name="Zwiers L.-H."/>
            <person name="Turgeon B."/>
            <person name="Goodwin S."/>
            <person name="Spatafora J."/>
            <person name="Crous P."/>
            <person name="Grigoriev I."/>
        </authorList>
    </citation>
    <scope>NUCLEOTIDE SEQUENCE</scope>
    <source>
        <strain evidence="3">HMLAC05119</strain>
    </source>
</reference>
<feature type="compositionally biased region" description="Acidic residues" evidence="1">
    <location>
        <begin position="585"/>
        <end position="604"/>
    </location>
</feature>
<dbReference type="PANTHER" id="PTHR23389">
    <property type="entry name" value="CHROMOSOME TRANSMISSION FIDELITY FACTOR 18"/>
    <property type="match status" value="1"/>
</dbReference>
<feature type="region of interest" description="Disordered" evidence="1">
    <location>
        <begin position="219"/>
        <end position="251"/>
    </location>
</feature>
<dbReference type="InterPro" id="IPR003959">
    <property type="entry name" value="ATPase_AAA_core"/>
</dbReference>
<feature type="compositionally biased region" description="Polar residues" evidence="1">
    <location>
        <begin position="359"/>
        <end position="375"/>
    </location>
</feature>
<evidence type="ECO:0000259" key="2">
    <source>
        <dbReference type="SMART" id="SM00382"/>
    </source>
</evidence>